<keyword evidence="9" id="KW-0067">ATP-binding</keyword>
<dbReference type="AlphaFoldDB" id="A0A087GMZ0"/>
<comment type="catalytic activity">
    <reaction evidence="13">
        <text>L-seryl-[protein] + ATP = O-phospho-L-seryl-[protein] + ADP + H(+)</text>
        <dbReference type="Rhea" id="RHEA:17989"/>
        <dbReference type="Rhea" id="RHEA-COMP:9863"/>
        <dbReference type="Rhea" id="RHEA-COMP:11604"/>
        <dbReference type="ChEBI" id="CHEBI:15378"/>
        <dbReference type="ChEBI" id="CHEBI:29999"/>
        <dbReference type="ChEBI" id="CHEBI:30616"/>
        <dbReference type="ChEBI" id="CHEBI:83421"/>
        <dbReference type="ChEBI" id="CHEBI:456216"/>
        <dbReference type="EC" id="2.7.11.1"/>
    </reaction>
</comment>
<feature type="domain" description="Protein kinase" evidence="14">
    <location>
        <begin position="10"/>
        <end position="262"/>
    </location>
</feature>
<keyword evidence="7" id="KW-0547">Nucleotide-binding</keyword>
<keyword evidence="11" id="KW-0472">Membrane</keyword>
<comment type="subcellular location">
    <subcellularLocation>
        <location evidence="1">Membrane</location>
        <topology evidence="1">Single-pass membrane protein</topology>
    </subcellularLocation>
</comment>
<evidence type="ECO:0000256" key="5">
    <source>
        <dbReference type="ARBA" id="ARBA00022679"/>
    </source>
</evidence>
<evidence type="ECO:0000256" key="9">
    <source>
        <dbReference type="ARBA" id="ARBA00022840"/>
    </source>
</evidence>
<evidence type="ECO:0000256" key="11">
    <source>
        <dbReference type="ARBA" id="ARBA00023136"/>
    </source>
</evidence>
<reference evidence="16" key="1">
    <citation type="journal article" date="2015" name="Nat. Plants">
        <title>Genome expansion of Arabis alpina linked with retrotransposition and reduced symmetric DNA methylation.</title>
        <authorList>
            <person name="Willing E.M."/>
            <person name="Rawat V."/>
            <person name="Mandakova T."/>
            <person name="Maumus F."/>
            <person name="James G.V."/>
            <person name="Nordstroem K.J."/>
            <person name="Becker C."/>
            <person name="Warthmann N."/>
            <person name="Chica C."/>
            <person name="Szarzynska B."/>
            <person name="Zytnicki M."/>
            <person name="Albani M.C."/>
            <person name="Kiefer C."/>
            <person name="Bergonzi S."/>
            <person name="Castaings L."/>
            <person name="Mateos J.L."/>
            <person name="Berns M.C."/>
            <person name="Bujdoso N."/>
            <person name="Piofczyk T."/>
            <person name="de Lorenzo L."/>
            <person name="Barrero-Sicilia C."/>
            <person name="Mateos I."/>
            <person name="Piednoel M."/>
            <person name="Hagmann J."/>
            <person name="Chen-Min-Tao R."/>
            <person name="Iglesias-Fernandez R."/>
            <person name="Schuster S.C."/>
            <person name="Alonso-Blanco C."/>
            <person name="Roudier F."/>
            <person name="Carbonero P."/>
            <person name="Paz-Ares J."/>
            <person name="Davis S.J."/>
            <person name="Pecinka A."/>
            <person name="Quesneville H."/>
            <person name="Colot V."/>
            <person name="Lysak M.A."/>
            <person name="Weigel D."/>
            <person name="Coupland G."/>
            <person name="Schneeberger K."/>
        </authorList>
    </citation>
    <scope>NUCLEOTIDE SEQUENCE [LARGE SCALE GENOMIC DNA]</scope>
    <source>
        <strain evidence="16">cv. Pajares</strain>
    </source>
</reference>
<evidence type="ECO:0000256" key="4">
    <source>
        <dbReference type="ARBA" id="ARBA00022553"/>
    </source>
</evidence>
<sequence>MEIKNVTDGLADENLIAKGDSSMVYRGILMGTITVSVKRFFPTNKRYEDDKDFITRAEMIANVRHKNVARLLGYCVEGDERFLVYEYAEKGDLREWLHGSSGRNWPLTWRKRMEIIQGVAKGLAYFHEDIEPRITHQDLRPSKVLLDYQWNPKILDVGFSSHSGTLDEKIDVHGFGTLIMELVSGRVSVDQRSPQVFLVEWIKTMVANHMIIDILDPNLPEFPTMKELKRTVLIALRCVDPEVEERPNMGDVIHMLQPHDLLLSTSNIMSS</sequence>
<evidence type="ECO:0000256" key="12">
    <source>
        <dbReference type="ARBA" id="ARBA00047899"/>
    </source>
</evidence>
<keyword evidence="8" id="KW-0418">Kinase</keyword>
<dbReference type="Gene3D" id="1.10.510.10">
    <property type="entry name" value="Transferase(Phosphotransferase) domain 1"/>
    <property type="match status" value="2"/>
</dbReference>
<dbReference type="Gene3D" id="3.30.200.20">
    <property type="entry name" value="Phosphorylase Kinase, domain 1"/>
    <property type="match status" value="1"/>
</dbReference>
<keyword evidence="3" id="KW-0723">Serine/threonine-protein kinase</keyword>
<evidence type="ECO:0000313" key="15">
    <source>
        <dbReference type="EMBL" id="KFK31242.1"/>
    </source>
</evidence>
<dbReference type="OMA" id="PRITHQD"/>
<protein>
    <recommendedName>
        <fullName evidence="2">non-specific serine/threonine protein kinase</fullName>
        <ecNumber evidence="2">2.7.11.1</ecNumber>
    </recommendedName>
</protein>
<dbReference type="GO" id="GO:0004674">
    <property type="term" value="F:protein serine/threonine kinase activity"/>
    <property type="evidence" value="ECO:0007669"/>
    <property type="project" value="UniProtKB-KW"/>
</dbReference>
<keyword evidence="4" id="KW-0597">Phosphoprotein</keyword>
<keyword evidence="16" id="KW-1185">Reference proteome</keyword>
<accession>A0A087GMZ0</accession>
<dbReference type="Proteomes" id="UP000029120">
    <property type="component" value="Chromosome 6"/>
</dbReference>
<keyword evidence="5" id="KW-0808">Transferase</keyword>
<comment type="catalytic activity">
    <reaction evidence="12">
        <text>L-threonyl-[protein] + ATP = O-phospho-L-threonyl-[protein] + ADP + H(+)</text>
        <dbReference type="Rhea" id="RHEA:46608"/>
        <dbReference type="Rhea" id="RHEA-COMP:11060"/>
        <dbReference type="Rhea" id="RHEA-COMP:11605"/>
        <dbReference type="ChEBI" id="CHEBI:15378"/>
        <dbReference type="ChEBI" id="CHEBI:30013"/>
        <dbReference type="ChEBI" id="CHEBI:30616"/>
        <dbReference type="ChEBI" id="CHEBI:61977"/>
        <dbReference type="ChEBI" id="CHEBI:456216"/>
        <dbReference type="EC" id="2.7.11.1"/>
    </reaction>
</comment>
<dbReference type="InterPro" id="IPR011009">
    <property type="entry name" value="Kinase-like_dom_sf"/>
</dbReference>
<dbReference type="InterPro" id="IPR001245">
    <property type="entry name" value="Ser-Thr/Tyr_kinase_cat_dom"/>
</dbReference>
<dbReference type="PANTHER" id="PTHR47984">
    <property type="entry name" value="OS01G0323000 PROTEIN"/>
    <property type="match status" value="1"/>
</dbReference>
<evidence type="ECO:0000256" key="7">
    <source>
        <dbReference type="ARBA" id="ARBA00022741"/>
    </source>
</evidence>
<evidence type="ECO:0000259" key="14">
    <source>
        <dbReference type="PROSITE" id="PS50011"/>
    </source>
</evidence>
<dbReference type="PIRSF" id="PIRSF000654">
    <property type="entry name" value="Integrin-linked_kinase"/>
    <property type="match status" value="1"/>
</dbReference>
<dbReference type="InterPro" id="IPR052232">
    <property type="entry name" value="RLK_Ser/Thr-Kinase"/>
</dbReference>
<evidence type="ECO:0000256" key="6">
    <source>
        <dbReference type="ARBA" id="ARBA00022692"/>
    </source>
</evidence>
<evidence type="ECO:0000256" key="13">
    <source>
        <dbReference type="ARBA" id="ARBA00048679"/>
    </source>
</evidence>
<evidence type="ECO:0000256" key="8">
    <source>
        <dbReference type="ARBA" id="ARBA00022777"/>
    </source>
</evidence>
<dbReference type="GO" id="GO:0005524">
    <property type="term" value="F:ATP binding"/>
    <property type="evidence" value="ECO:0007669"/>
    <property type="project" value="UniProtKB-KW"/>
</dbReference>
<evidence type="ECO:0000256" key="10">
    <source>
        <dbReference type="ARBA" id="ARBA00022989"/>
    </source>
</evidence>
<keyword evidence="6" id="KW-0812">Transmembrane</keyword>
<gene>
    <name evidence="15" type="ordered locus">AALP_Aa6g087000</name>
</gene>
<name>A0A087GMZ0_ARAAL</name>
<evidence type="ECO:0000313" key="16">
    <source>
        <dbReference type="Proteomes" id="UP000029120"/>
    </source>
</evidence>
<dbReference type="GO" id="GO:0016020">
    <property type="term" value="C:membrane"/>
    <property type="evidence" value="ECO:0007669"/>
    <property type="project" value="UniProtKB-SubCell"/>
</dbReference>
<dbReference type="Gramene" id="KFK31242">
    <property type="protein sequence ID" value="KFK31242"/>
    <property type="gene ID" value="AALP_AA6G087000"/>
</dbReference>
<evidence type="ECO:0000256" key="1">
    <source>
        <dbReference type="ARBA" id="ARBA00004167"/>
    </source>
</evidence>
<dbReference type="SUPFAM" id="SSF56112">
    <property type="entry name" value="Protein kinase-like (PK-like)"/>
    <property type="match status" value="1"/>
</dbReference>
<dbReference type="EC" id="2.7.11.1" evidence="2"/>
<evidence type="ECO:0000256" key="2">
    <source>
        <dbReference type="ARBA" id="ARBA00012513"/>
    </source>
</evidence>
<organism evidence="15 16">
    <name type="scientific">Arabis alpina</name>
    <name type="common">Alpine rock-cress</name>
    <dbReference type="NCBI Taxonomy" id="50452"/>
    <lineage>
        <taxon>Eukaryota</taxon>
        <taxon>Viridiplantae</taxon>
        <taxon>Streptophyta</taxon>
        <taxon>Embryophyta</taxon>
        <taxon>Tracheophyta</taxon>
        <taxon>Spermatophyta</taxon>
        <taxon>Magnoliopsida</taxon>
        <taxon>eudicotyledons</taxon>
        <taxon>Gunneridae</taxon>
        <taxon>Pentapetalae</taxon>
        <taxon>rosids</taxon>
        <taxon>malvids</taxon>
        <taxon>Brassicales</taxon>
        <taxon>Brassicaceae</taxon>
        <taxon>Arabideae</taxon>
        <taxon>Arabis</taxon>
    </lineage>
</organism>
<dbReference type="Pfam" id="PF07714">
    <property type="entry name" value="PK_Tyr_Ser-Thr"/>
    <property type="match status" value="1"/>
</dbReference>
<dbReference type="InterPro" id="IPR000719">
    <property type="entry name" value="Prot_kinase_dom"/>
</dbReference>
<dbReference type="EMBL" id="CM002874">
    <property type="protein sequence ID" value="KFK31242.1"/>
    <property type="molecule type" value="Genomic_DNA"/>
</dbReference>
<dbReference type="eggNOG" id="KOG1187">
    <property type="taxonomic scope" value="Eukaryota"/>
</dbReference>
<dbReference type="OrthoDB" id="4062651at2759"/>
<dbReference type="PROSITE" id="PS50011">
    <property type="entry name" value="PROTEIN_KINASE_DOM"/>
    <property type="match status" value="1"/>
</dbReference>
<dbReference type="PANTHER" id="PTHR47984:SF15">
    <property type="entry name" value="PROTEIN KINASE DOMAIN-CONTAINING PROTEIN"/>
    <property type="match status" value="1"/>
</dbReference>
<keyword evidence="10" id="KW-1133">Transmembrane helix</keyword>
<proteinExistence type="predicted"/>
<evidence type="ECO:0000256" key="3">
    <source>
        <dbReference type="ARBA" id="ARBA00022527"/>
    </source>
</evidence>